<accession>A0ACB5RDJ3</accession>
<protein>
    <submittedName>
        <fullName evidence="1">RidA family protein</fullName>
    </submittedName>
</protein>
<dbReference type="Proteomes" id="UP001058074">
    <property type="component" value="Unassembled WGS sequence"/>
</dbReference>
<proteinExistence type="predicted"/>
<reference evidence="1" key="1">
    <citation type="journal article" date="2025" name="Int. J. Syst. Evol. Microbiol.">
        <title>Inconstantimicrobium mannanitabidum sp. nov., a novel member of the family Clostridiaceae isolated from anoxic soil under the treatment of reductive soil disinfestation.</title>
        <authorList>
            <person name="Ueki A."/>
            <person name="Tonouchi A."/>
            <person name="Honma S."/>
            <person name="Kaku N."/>
            <person name="Ueki K."/>
        </authorList>
    </citation>
    <scope>NUCLEOTIDE SEQUENCE</scope>
    <source>
        <strain evidence="1">TW13</strain>
    </source>
</reference>
<evidence type="ECO:0000313" key="1">
    <source>
        <dbReference type="EMBL" id="GKX67334.1"/>
    </source>
</evidence>
<organism evidence="1 2">
    <name type="scientific">Inconstantimicrobium mannanitabidum</name>
    <dbReference type="NCBI Taxonomy" id="1604901"/>
    <lineage>
        <taxon>Bacteria</taxon>
        <taxon>Bacillati</taxon>
        <taxon>Bacillota</taxon>
        <taxon>Clostridia</taxon>
        <taxon>Eubacteriales</taxon>
        <taxon>Clostridiaceae</taxon>
        <taxon>Inconstantimicrobium</taxon>
    </lineage>
</organism>
<evidence type="ECO:0000313" key="2">
    <source>
        <dbReference type="Proteomes" id="UP001058074"/>
    </source>
</evidence>
<dbReference type="EMBL" id="BROD01000001">
    <property type="protein sequence ID" value="GKX67334.1"/>
    <property type="molecule type" value="Genomic_DNA"/>
</dbReference>
<comment type="caution">
    <text evidence="1">The sequence shown here is derived from an EMBL/GenBank/DDBJ whole genome shotgun (WGS) entry which is preliminary data.</text>
</comment>
<gene>
    <name evidence="1" type="ORF">rsdtw13_25920</name>
</gene>
<sequence>MQKQIVSTEKAPKAIGPYSQAQIVGDLIFTSGQIPLNPATGVLCTEIKEATKQSLENVKAILEAAGTSLDNVIKTVVFIKNMDDFALVNEVYGTYFKTDAPARSCVQVAKLPMDALIEIEAIATIK</sequence>
<name>A0ACB5RDJ3_9CLOT</name>
<keyword evidence="2" id="KW-1185">Reference proteome</keyword>